<dbReference type="InterPro" id="IPR013467">
    <property type="entry name" value="HNH78-like"/>
</dbReference>
<evidence type="ECO:0000259" key="1">
    <source>
        <dbReference type="SMART" id="SM00507"/>
    </source>
</evidence>
<organism evidence="2 3">
    <name type="scientific">Pantoea rwandensis</name>
    <dbReference type="NCBI Taxonomy" id="1076550"/>
    <lineage>
        <taxon>Bacteria</taxon>
        <taxon>Pseudomonadati</taxon>
        <taxon>Pseudomonadota</taxon>
        <taxon>Gammaproteobacteria</taxon>
        <taxon>Enterobacterales</taxon>
        <taxon>Erwiniaceae</taxon>
        <taxon>Pantoea</taxon>
    </lineage>
</organism>
<dbReference type="NCBIfam" id="TIGR02646">
    <property type="entry name" value="retron system putative HNH endonuclease"/>
    <property type="match status" value="1"/>
</dbReference>
<dbReference type="OrthoDB" id="4427988at2"/>
<feature type="domain" description="HNH nuclease" evidence="1">
    <location>
        <begin position="46"/>
        <end position="102"/>
    </location>
</feature>
<dbReference type="Gene3D" id="1.10.30.50">
    <property type="match status" value="1"/>
</dbReference>
<proteinExistence type="predicted"/>
<name>A0A1X1D275_9GAMM</name>
<evidence type="ECO:0000313" key="2">
    <source>
        <dbReference type="EMBL" id="ORM70788.1"/>
    </source>
</evidence>
<dbReference type="AlphaFoldDB" id="A0A1X1D275"/>
<dbReference type="RefSeq" id="WP_084933041.1">
    <property type="nucleotide sequence ID" value="NZ_MLFR01000003.1"/>
</dbReference>
<evidence type="ECO:0000313" key="3">
    <source>
        <dbReference type="Proteomes" id="UP000193558"/>
    </source>
</evidence>
<gene>
    <name evidence="2" type="ORF">HA51_05710</name>
</gene>
<reference evidence="2 3" key="1">
    <citation type="journal article" date="2017" name="Antonie Van Leeuwenhoek">
        <title>Phylogenomic resolution of the bacterial genus Pantoea and its relationship with Erwinia and Tatumella.</title>
        <authorList>
            <person name="Palmer M."/>
            <person name="Steenkamp E.T."/>
            <person name="Coetzee M.P."/>
            <person name="Chan W.Y."/>
            <person name="van Zyl E."/>
            <person name="De Maayer P."/>
            <person name="Coutinho T.A."/>
            <person name="Blom J."/>
            <person name="Smits T.H."/>
            <person name="Duffy B."/>
            <person name="Venter S.N."/>
        </authorList>
    </citation>
    <scope>NUCLEOTIDE SEQUENCE [LARGE SCALE GENOMIC DNA]</scope>
    <source>
        <strain evidence="2 3">LMG 26275</strain>
    </source>
</reference>
<accession>A0A1X1D275</accession>
<dbReference type="Proteomes" id="UP000193558">
    <property type="component" value="Unassembled WGS sequence"/>
</dbReference>
<dbReference type="InterPro" id="IPR003615">
    <property type="entry name" value="HNH_nuc"/>
</dbReference>
<protein>
    <submittedName>
        <fullName evidence="2">TIGR02646 family protein</fullName>
    </submittedName>
</protein>
<dbReference type="SMART" id="SM00507">
    <property type="entry name" value="HNHc"/>
    <property type="match status" value="1"/>
</dbReference>
<comment type="caution">
    <text evidence="2">The sequence shown here is derived from an EMBL/GenBank/DDBJ whole genome shotgun (WGS) entry which is preliminary data.</text>
</comment>
<sequence>MFKIKRGSWPCCLEVHQQDWTARYIVARSHNPAARFRWFSDGCYHAVRKALLEMTQHHCAFCDGFIGSESRETLEHFKPKSQFPESAFDWENLFPCCDMCQSQKREKYHSALIKPDRPDYDFDDYFICNFDNGEVAVAPDRSANNQQAAAITLEIYGLNLPMRKKERLRQLRIWHVMGNSAELNEFAYRYFMNC</sequence>
<dbReference type="CDD" id="cd00085">
    <property type="entry name" value="HNHc"/>
    <property type="match status" value="1"/>
</dbReference>
<dbReference type="EMBL" id="MLFR01000003">
    <property type="protein sequence ID" value="ORM70788.1"/>
    <property type="molecule type" value="Genomic_DNA"/>
</dbReference>